<gene>
    <name evidence="5 6" type="primary">LOC106058417</name>
</gene>
<dbReference type="InterPro" id="IPR017096">
    <property type="entry name" value="BTB-kelch_protein"/>
</dbReference>
<dbReference type="InterPro" id="IPR015915">
    <property type="entry name" value="Kelch-typ_b-propeller"/>
</dbReference>
<keyword evidence="1" id="KW-0880">Kelch repeat</keyword>
<evidence type="ECO:0000313" key="5">
    <source>
        <dbReference type="RefSeq" id="XP_055894594.1"/>
    </source>
</evidence>
<dbReference type="SMART" id="SM00875">
    <property type="entry name" value="BACK"/>
    <property type="match status" value="1"/>
</dbReference>
<protein>
    <submittedName>
        <fullName evidence="5 6">Kelch-like protein 8</fullName>
    </submittedName>
</protein>
<dbReference type="InterPro" id="IPR011333">
    <property type="entry name" value="SKP1/BTB/POZ_sf"/>
</dbReference>
<dbReference type="OrthoDB" id="45365at2759"/>
<dbReference type="RefSeq" id="XP_055894595.1">
    <property type="nucleotide sequence ID" value="XM_056038620.1"/>
</dbReference>
<keyword evidence="2" id="KW-0677">Repeat</keyword>
<accession>A0A9W3B5B2</accession>
<dbReference type="InterPro" id="IPR011705">
    <property type="entry name" value="BACK"/>
</dbReference>
<evidence type="ECO:0000313" key="6">
    <source>
        <dbReference type="RefSeq" id="XP_055894595.1"/>
    </source>
</evidence>
<dbReference type="Pfam" id="PF00651">
    <property type="entry name" value="BTB"/>
    <property type="match status" value="1"/>
</dbReference>
<dbReference type="Proteomes" id="UP001165740">
    <property type="component" value="Chromosome 8"/>
</dbReference>
<dbReference type="InterPro" id="IPR000210">
    <property type="entry name" value="BTB/POZ_dom"/>
</dbReference>
<sequence length="581" mass="64900">MDELASDFVAESFAKDNWDLLYQFYQSQTFCDVEITIGNKHFHCHRLVLACVSQYFRAMFNSRMAEATEKSITIKDIDEEAMEKLIQFAYTSHIRLNTDNVQSILYAASILQIEAVANACSRFMQSHLHPSNCIEVRSFAEAHNRVELIKTTDNYIRDNFIPVSQTDEFLSMPIDILAALVSSPDLNVDNEEQVFVAVLTWIKHDLEHRCHHLSSLMSKIKFPLMEPAFLLEKVEKDDLIRKNIECRDFVDEAKSYRMSLASIVPEIQITERSRPRKSYAGVLFCVGGRGASGDPFKSIECYDPRQDKWFPVADMTTRRRHVGVCSYNGVLYAVGGHDGTDHLRSGEMFDPRSNTWKSISQMETLRRGIALACSGDVIYAVGGLDDATCFNTVERYDPGRDNWSFIAPMETPRGGVGVATLKGQLYALGGNDGTSSLDSCERYDPYLNRWSPIAPMCKRRAGAGVAVLDGYIYVVGGFDDNSPLDCVEKYDVKTNTWTRVANMSCCRGGVGVSALGGRLYAVGGHDGCNYLNSVEAYDPLTNKWEPAQGIEQYRAGAGVAYCDCSPKLLRQVTSANVTGHL</sequence>
<dbReference type="Pfam" id="PF07707">
    <property type="entry name" value="BACK"/>
    <property type="match status" value="1"/>
</dbReference>
<dbReference type="Gene3D" id="2.120.10.80">
    <property type="entry name" value="Kelch-type beta propeller"/>
    <property type="match status" value="1"/>
</dbReference>
<dbReference type="FunFam" id="1.25.40.420:FF:000001">
    <property type="entry name" value="Kelch-like family member 12"/>
    <property type="match status" value="1"/>
</dbReference>
<dbReference type="AlphaFoldDB" id="A0A9W3B5B2"/>
<evidence type="ECO:0000256" key="1">
    <source>
        <dbReference type="ARBA" id="ARBA00022441"/>
    </source>
</evidence>
<evidence type="ECO:0000313" key="4">
    <source>
        <dbReference type="Proteomes" id="UP001165740"/>
    </source>
</evidence>
<keyword evidence="4" id="KW-1185">Reference proteome</keyword>
<dbReference type="CDD" id="cd18238">
    <property type="entry name" value="BTB_POZ_KLHL8"/>
    <property type="match status" value="1"/>
</dbReference>
<organism evidence="4 6">
    <name type="scientific">Biomphalaria glabrata</name>
    <name type="common">Bloodfluke planorb</name>
    <name type="synonym">Freshwater snail</name>
    <dbReference type="NCBI Taxonomy" id="6526"/>
    <lineage>
        <taxon>Eukaryota</taxon>
        <taxon>Metazoa</taxon>
        <taxon>Spiralia</taxon>
        <taxon>Lophotrochozoa</taxon>
        <taxon>Mollusca</taxon>
        <taxon>Gastropoda</taxon>
        <taxon>Heterobranchia</taxon>
        <taxon>Euthyneura</taxon>
        <taxon>Panpulmonata</taxon>
        <taxon>Hygrophila</taxon>
        <taxon>Lymnaeoidea</taxon>
        <taxon>Planorbidae</taxon>
        <taxon>Biomphalaria</taxon>
    </lineage>
</organism>
<dbReference type="PROSITE" id="PS50097">
    <property type="entry name" value="BTB"/>
    <property type="match status" value="1"/>
</dbReference>
<proteinExistence type="predicted"/>
<dbReference type="Pfam" id="PF01344">
    <property type="entry name" value="Kelch_1"/>
    <property type="match status" value="6"/>
</dbReference>
<dbReference type="SUPFAM" id="SSF54695">
    <property type="entry name" value="POZ domain"/>
    <property type="match status" value="1"/>
</dbReference>
<dbReference type="InterPro" id="IPR006652">
    <property type="entry name" value="Kelch_1"/>
</dbReference>
<dbReference type="SMART" id="SM00612">
    <property type="entry name" value="Kelch"/>
    <property type="match status" value="6"/>
</dbReference>
<evidence type="ECO:0000259" key="3">
    <source>
        <dbReference type="PROSITE" id="PS50097"/>
    </source>
</evidence>
<reference evidence="5 6" key="1">
    <citation type="submission" date="2025-04" db="UniProtKB">
        <authorList>
            <consortium name="RefSeq"/>
        </authorList>
    </citation>
    <scope>IDENTIFICATION</scope>
</reference>
<feature type="domain" description="BTB" evidence="3">
    <location>
        <begin position="31"/>
        <end position="98"/>
    </location>
</feature>
<dbReference type="RefSeq" id="XP_055894594.1">
    <property type="nucleotide sequence ID" value="XM_056038619.1"/>
</dbReference>
<dbReference type="SUPFAM" id="SSF117281">
    <property type="entry name" value="Kelch motif"/>
    <property type="match status" value="2"/>
</dbReference>
<dbReference type="PANTHER" id="PTHR24412:SF480">
    <property type="entry name" value="KELCH-LIKE PROTEIN 8"/>
    <property type="match status" value="1"/>
</dbReference>
<dbReference type="PIRSF" id="PIRSF037037">
    <property type="entry name" value="Kelch-like_protein_gigaxonin"/>
    <property type="match status" value="1"/>
</dbReference>
<dbReference type="SMART" id="SM00225">
    <property type="entry name" value="BTB"/>
    <property type="match status" value="1"/>
</dbReference>
<dbReference type="Gene3D" id="1.25.40.420">
    <property type="match status" value="1"/>
</dbReference>
<dbReference type="Gene3D" id="3.30.710.10">
    <property type="entry name" value="Potassium Channel Kv1.1, Chain A"/>
    <property type="match status" value="1"/>
</dbReference>
<dbReference type="GeneID" id="106058417"/>
<evidence type="ECO:0000256" key="2">
    <source>
        <dbReference type="ARBA" id="ARBA00022737"/>
    </source>
</evidence>
<name>A0A9W3B5B2_BIOGL</name>
<dbReference type="PANTHER" id="PTHR24412">
    <property type="entry name" value="KELCH PROTEIN"/>
    <property type="match status" value="1"/>
</dbReference>
<dbReference type="OMA" id="VRPMSTS"/>